<evidence type="ECO:0000313" key="2">
    <source>
        <dbReference type="Proteomes" id="UP001595683"/>
    </source>
</evidence>
<name>A0ABV7V8E2_9SPHN</name>
<reference evidence="2" key="1">
    <citation type="journal article" date="2019" name="Int. J. Syst. Evol. Microbiol.">
        <title>The Global Catalogue of Microorganisms (GCM) 10K type strain sequencing project: providing services to taxonomists for standard genome sequencing and annotation.</title>
        <authorList>
            <consortium name="The Broad Institute Genomics Platform"/>
            <consortium name="The Broad Institute Genome Sequencing Center for Infectious Disease"/>
            <person name="Wu L."/>
            <person name="Ma J."/>
        </authorList>
    </citation>
    <scope>NUCLEOTIDE SEQUENCE [LARGE SCALE GENOMIC DNA]</scope>
    <source>
        <strain evidence="2">KCTC 42224</strain>
    </source>
</reference>
<proteinExistence type="predicted"/>
<sequence length="79" mass="8508">MSKRGSFSAADGRNLAWEDILPELAQGVNVSKSAAADLPAGGFGGAGVRLSNRYYKYLSNTYAESQADLLPQFIPQNRE</sequence>
<dbReference type="EMBL" id="JBHRYE010000049">
    <property type="protein sequence ID" value="MFC3673650.1"/>
    <property type="molecule type" value="Genomic_DNA"/>
</dbReference>
<comment type="caution">
    <text evidence="1">The sequence shown here is derived from an EMBL/GenBank/DDBJ whole genome shotgun (WGS) entry which is preliminary data.</text>
</comment>
<accession>A0ABV7V8E2</accession>
<dbReference type="Proteomes" id="UP001595683">
    <property type="component" value="Unassembled WGS sequence"/>
</dbReference>
<organism evidence="1 2">
    <name type="scientific">Novosphingobium pokkalii</name>
    <dbReference type="NCBI Taxonomy" id="1770194"/>
    <lineage>
        <taxon>Bacteria</taxon>
        <taxon>Pseudomonadati</taxon>
        <taxon>Pseudomonadota</taxon>
        <taxon>Alphaproteobacteria</taxon>
        <taxon>Sphingomonadales</taxon>
        <taxon>Sphingomonadaceae</taxon>
        <taxon>Novosphingobium</taxon>
    </lineage>
</organism>
<evidence type="ECO:0000313" key="1">
    <source>
        <dbReference type="EMBL" id="MFC3673650.1"/>
    </source>
</evidence>
<keyword evidence="2" id="KW-1185">Reference proteome</keyword>
<gene>
    <name evidence="1" type="ORF">ACFOOT_19690</name>
</gene>
<dbReference type="RefSeq" id="WP_191324908.1">
    <property type="nucleotide sequence ID" value="NZ_BMZP01000012.1"/>
</dbReference>
<protein>
    <submittedName>
        <fullName evidence="1">Uncharacterized protein</fullName>
    </submittedName>
</protein>